<dbReference type="Pfam" id="PF17820">
    <property type="entry name" value="PDZ_6"/>
    <property type="match status" value="1"/>
</dbReference>
<feature type="compositionally biased region" description="Basic and acidic residues" evidence="3">
    <location>
        <begin position="14"/>
        <end position="25"/>
    </location>
</feature>
<feature type="compositionally biased region" description="Low complexity" evidence="3">
    <location>
        <begin position="179"/>
        <end position="213"/>
    </location>
</feature>
<dbReference type="Gene3D" id="2.30.42.10">
    <property type="match status" value="1"/>
</dbReference>
<dbReference type="SUPFAM" id="SSF50156">
    <property type="entry name" value="PDZ domain-like"/>
    <property type="match status" value="1"/>
</dbReference>
<dbReference type="Gene3D" id="2.40.10.120">
    <property type="match status" value="1"/>
</dbReference>
<comment type="caution">
    <text evidence="5">The sequence shown here is derived from an EMBL/GenBank/DDBJ whole genome shotgun (WGS) entry which is preliminary data.</text>
</comment>
<dbReference type="RefSeq" id="WP_191266433.1">
    <property type="nucleotide sequence ID" value="NZ_BMXJ01000001.1"/>
</dbReference>
<protein>
    <submittedName>
        <fullName evidence="5">Serine protease PepD</fullName>
        <ecNumber evidence="5">3.4.21.-</ecNumber>
    </submittedName>
</protein>
<dbReference type="InterPro" id="IPR051201">
    <property type="entry name" value="Chloro_Bact_Ser_Proteases"/>
</dbReference>
<feature type="compositionally biased region" description="Gly residues" evidence="3">
    <location>
        <begin position="116"/>
        <end position="130"/>
    </location>
</feature>
<dbReference type="PANTHER" id="PTHR43343">
    <property type="entry name" value="PEPTIDASE S12"/>
    <property type="match status" value="1"/>
</dbReference>
<dbReference type="CDD" id="cd06779">
    <property type="entry name" value="cpPDZ_Deg_HtrA-like"/>
    <property type="match status" value="1"/>
</dbReference>
<feature type="domain" description="PDZ" evidence="4">
    <location>
        <begin position="446"/>
        <end position="554"/>
    </location>
</feature>
<accession>A0ABR9HM19</accession>
<dbReference type="InterPro" id="IPR036034">
    <property type="entry name" value="PDZ_sf"/>
</dbReference>
<dbReference type="SUPFAM" id="SSF50494">
    <property type="entry name" value="Trypsin-like serine proteases"/>
    <property type="match status" value="1"/>
</dbReference>
<reference evidence="5 6" key="1">
    <citation type="submission" date="2020-10" db="EMBL/GenBank/DDBJ databases">
        <title>Sequencing the genomes of 1000 actinobacteria strains.</title>
        <authorList>
            <person name="Klenk H.-P."/>
        </authorList>
    </citation>
    <scope>NUCLEOTIDE SEQUENCE [LARGE SCALE GENOMIC DNA]</scope>
    <source>
        <strain evidence="5 6">DSM 45157</strain>
    </source>
</reference>
<dbReference type="EC" id="3.4.21.-" evidence="5"/>
<dbReference type="InterPro" id="IPR041489">
    <property type="entry name" value="PDZ_6"/>
</dbReference>
<evidence type="ECO:0000313" key="6">
    <source>
        <dbReference type="Proteomes" id="UP000598217"/>
    </source>
</evidence>
<dbReference type="GO" id="GO:0006508">
    <property type="term" value="P:proteolysis"/>
    <property type="evidence" value="ECO:0007669"/>
    <property type="project" value="UniProtKB-KW"/>
</dbReference>
<dbReference type="InterPro" id="IPR001940">
    <property type="entry name" value="Peptidase_S1C"/>
</dbReference>
<evidence type="ECO:0000256" key="3">
    <source>
        <dbReference type="SAM" id="MobiDB-lite"/>
    </source>
</evidence>
<keyword evidence="6" id="KW-1185">Reference proteome</keyword>
<evidence type="ECO:0000313" key="5">
    <source>
        <dbReference type="EMBL" id="MBE1460092.1"/>
    </source>
</evidence>
<dbReference type="SMART" id="SM00228">
    <property type="entry name" value="PDZ"/>
    <property type="match status" value="1"/>
</dbReference>
<dbReference type="PROSITE" id="PS50106">
    <property type="entry name" value="PDZ"/>
    <property type="match status" value="1"/>
</dbReference>
<sequence length="583" mass="57010">MHPNDPSNGPETGARAEHGDAEHGRAGSGATDRPNDTEAGPGQGPLAGNGPAVNDTPAANDDRPAEQAAQPSPNAPEAPGDRPSPRFSPPEGTEPGWATGPNDTDRASYVFPGPEGHTGGSPGFPGGQGQSGPQHGAPGAQHGPYGAPQGPHTAAFASAGPGGQPGQQNAFGGPGGPQAPGTGQQPTGSHQMGAFGQQPYGQFGQGPFPGQSQEAPRKRGMGKVVGIAAVTALVTSLIVGPAAALGTAYLLPDGPSSPVSSLTGEQGTSATEGAVGDVAEQVLPSVVSLQAGSGGGSGVIISSDGQILTNSHVVEAAQDGPLQVRFNDGSAAEAEVLGSDPVSDIAVVQAQGRNDLTPATLGDSDQVGVGGDVVAIGSPLGLSGTVTAGVVSALNRPVNTGVTETGESQTSTVINAIQTDAAINPGNSGGPLVNMAGEVVGINTAIAGLSQESGSVGLGFAIPINQVQPIAEQLIEDGSASYPAIQATIAPSRVGGAEIMGLTEGGAAEEAGLEVGDVVVSVNGESVSSADQLIAQIRAHQPGDELTLGVLPGGSGSPDDVEVTLGEQSASSAEEETSEVEED</sequence>
<proteinExistence type="predicted"/>
<name>A0ABR9HM19_9ACTN</name>
<evidence type="ECO:0000259" key="4">
    <source>
        <dbReference type="PROSITE" id="PS50106"/>
    </source>
</evidence>
<organism evidence="5 6">
    <name type="scientific">Nocardiopsis terrae</name>
    <dbReference type="NCBI Taxonomy" id="372655"/>
    <lineage>
        <taxon>Bacteria</taxon>
        <taxon>Bacillati</taxon>
        <taxon>Actinomycetota</taxon>
        <taxon>Actinomycetes</taxon>
        <taxon>Streptosporangiales</taxon>
        <taxon>Nocardiopsidaceae</taxon>
        <taxon>Nocardiopsis</taxon>
    </lineage>
</organism>
<keyword evidence="2 5" id="KW-0378">Hydrolase</keyword>
<feature type="compositionally biased region" description="Polar residues" evidence="3">
    <location>
        <begin position="1"/>
        <end position="10"/>
    </location>
</feature>
<dbReference type="Pfam" id="PF13365">
    <property type="entry name" value="Trypsin_2"/>
    <property type="match status" value="1"/>
</dbReference>
<dbReference type="EMBL" id="JADBDY010000001">
    <property type="protein sequence ID" value="MBE1460092.1"/>
    <property type="molecule type" value="Genomic_DNA"/>
</dbReference>
<keyword evidence="1 5" id="KW-0645">Protease</keyword>
<dbReference type="Proteomes" id="UP000598217">
    <property type="component" value="Unassembled WGS sequence"/>
</dbReference>
<dbReference type="GO" id="GO:0008233">
    <property type="term" value="F:peptidase activity"/>
    <property type="evidence" value="ECO:0007669"/>
    <property type="project" value="UniProtKB-KW"/>
</dbReference>
<feature type="compositionally biased region" description="Acidic residues" evidence="3">
    <location>
        <begin position="573"/>
        <end position="583"/>
    </location>
</feature>
<dbReference type="PANTHER" id="PTHR43343:SF3">
    <property type="entry name" value="PROTEASE DO-LIKE 8, CHLOROPLASTIC"/>
    <property type="match status" value="1"/>
</dbReference>
<evidence type="ECO:0000256" key="2">
    <source>
        <dbReference type="ARBA" id="ARBA00022801"/>
    </source>
</evidence>
<feature type="region of interest" description="Disordered" evidence="3">
    <location>
        <begin position="545"/>
        <end position="583"/>
    </location>
</feature>
<dbReference type="PRINTS" id="PR00834">
    <property type="entry name" value="PROTEASES2C"/>
</dbReference>
<dbReference type="InterPro" id="IPR009003">
    <property type="entry name" value="Peptidase_S1_PA"/>
</dbReference>
<dbReference type="InterPro" id="IPR001478">
    <property type="entry name" value="PDZ"/>
</dbReference>
<gene>
    <name evidence="5" type="ORF">H4W79_004306</name>
</gene>
<feature type="region of interest" description="Disordered" evidence="3">
    <location>
        <begin position="1"/>
        <end position="217"/>
    </location>
</feature>
<feature type="compositionally biased region" description="Low complexity" evidence="3">
    <location>
        <begin position="131"/>
        <end position="141"/>
    </location>
</feature>
<evidence type="ECO:0000256" key="1">
    <source>
        <dbReference type="ARBA" id="ARBA00022670"/>
    </source>
</evidence>